<keyword evidence="2" id="KW-0732">Signal</keyword>
<organism evidence="4 5">
    <name type="scientific">Nitrospina gracilis (strain 3/211)</name>
    <dbReference type="NCBI Taxonomy" id="1266370"/>
    <lineage>
        <taxon>Bacteria</taxon>
        <taxon>Pseudomonadati</taxon>
        <taxon>Nitrospinota/Tectimicrobiota group</taxon>
        <taxon>Nitrospinota</taxon>
        <taxon>Nitrospinia</taxon>
        <taxon>Nitrospinales</taxon>
        <taxon>Nitrospinaceae</taxon>
        <taxon>Nitrospina</taxon>
    </lineage>
</organism>
<evidence type="ECO:0000259" key="3">
    <source>
        <dbReference type="Pfam" id="PF01979"/>
    </source>
</evidence>
<dbReference type="InParanoid" id="M1YGB1"/>
<dbReference type="OrthoDB" id="9782972at2"/>
<sequence>MKIRQRTKSMCGRVVRQVLCLVLIVSAPLFASAQEHNASPVLIRAERVFDGHHVRTHTAVLIRDGKVAETGPASQLKPEGATVIDLGDATLLPGFIELHAHLTYKKVPEDTVLRHGITTLRDVGGPVHPPRGGNGTLRVMTSGPILTAPQGYPIPALGTANIAIPIHNEGEARKTVRDLIAKGAVVIKIALEPGGEHRAPWSMHHAHGHGHATPASHQEKADHTHKAKTPHTGPHSSQHSSHTPASSHWPLLPESVVKAIVDEAHRHNRSVTAHVGEERGVRIALAAGVDEWAHMPCDPIPESLLKQAVAQNVTIVSTLDTLSKCTGIQQNAKMWKALGGSLLYGAEIAHPDIPWGIDGQELLYLMQWAGKNPMEILRAATSHSGKHLGVPLLGTLEPGAPADLIAVKGNPLHGLKALEYPDLVISGGHVVVNRF</sequence>
<dbReference type="AlphaFoldDB" id="M1YGB1"/>
<dbReference type="InterPro" id="IPR006680">
    <property type="entry name" value="Amidohydro-rel"/>
</dbReference>
<proteinExistence type="predicted"/>
<dbReference type="InterPro" id="IPR011059">
    <property type="entry name" value="Metal-dep_hydrolase_composite"/>
</dbReference>
<dbReference type="STRING" id="1266370.NITGR_1060032"/>
<evidence type="ECO:0000256" key="1">
    <source>
        <dbReference type="SAM" id="MobiDB-lite"/>
    </source>
</evidence>
<feature type="domain" description="Amidohydrolase-related" evidence="3">
    <location>
        <begin position="90"/>
        <end position="431"/>
    </location>
</feature>
<comment type="caution">
    <text evidence="4">The sequence shown here is derived from an EMBL/GenBank/DDBJ whole genome shotgun (WGS) entry which is preliminary data.</text>
</comment>
<feature type="signal peptide" evidence="2">
    <location>
        <begin position="1"/>
        <end position="33"/>
    </location>
</feature>
<dbReference type="InterPro" id="IPR032466">
    <property type="entry name" value="Metal_Hydrolase"/>
</dbReference>
<feature type="compositionally biased region" description="Low complexity" evidence="1">
    <location>
        <begin position="230"/>
        <end position="248"/>
    </location>
</feature>
<dbReference type="SUPFAM" id="SSF51556">
    <property type="entry name" value="Metallo-dependent hydrolases"/>
    <property type="match status" value="1"/>
</dbReference>
<dbReference type="EMBL" id="CAQJ01000009">
    <property type="protein sequence ID" value="CCQ89506.1"/>
    <property type="molecule type" value="Genomic_DNA"/>
</dbReference>
<dbReference type="GO" id="GO:0016810">
    <property type="term" value="F:hydrolase activity, acting on carbon-nitrogen (but not peptide) bonds"/>
    <property type="evidence" value="ECO:0007669"/>
    <property type="project" value="InterPro"/>
</dbReference>
<accession>M1YGB1</accession>
<dbReference type="PANTHER" id="PTHR43135:SF3">
    <property type="entry name" value="ALPHA-D-RIBOSE 1-METHYLPHOSPHONATE 5-TRIPHOSPHATE DIPHOSPHATASE"/>
    <property type="match status" value="1"/>
</dbReference>
<dbReference type="HOGENOM" id="CLU_635861_0_0_0"/>
<feature type="region of interest" description="Disordered" evidence="1">
    <location>
        <begin position="197"/>
        <end position="249"/>
    </location>
</feature>
<gene>
    <name evidence="4" type="ORF">NITGR_1060032</name>
</gene>
<dbReference type="InterPro" id="IPR051781">
    <property type="entry name" value="Metallo-dep_Hydrolase"/>
</dbReference>
<reference evidence="4 5" key="1">
    <citation type="journal article" date="2013" name="Front. Microbiol.">
        <title>The genome of Nitrospina gracilis illuminates the metabolism and evolution of the major marine nitrite oxidizer.</title>
        <authorList>
            <person name="Luecker S."/>
            <person name="Nowka B."/>
            <person name="Rattei T."/>
            <person name="Spieck E."/>
            <person name="and Daims H."/>
        </authorList>
    </citation>
    <scope>NUCLEOTIDE SEQUENCE [LARGE SCALE GENOMIC DNA]</scope>
    <source>
        <strain evidence="4 5">3/211</strain>
    </source>
</reference>
<evidence type="ECO:0000313" key="5">
    <source>
        <dbReference type="Proteomes" id="UP000011704"/>
    </source>
</evidence>
<keyword evidence="5" id="KW-1185">Reference proteome</keyword>
<name>M1YGB1_NITG3</name>
<protein>
    <submittedName>
        <fullName evidence="4">Amidohydrolase</fullName>
    </submittedName>
</protein>
<dbReference type="Gene3D" id="2.30.40.10">
    <property type="entry name" value="Urease, subunit C, domain 1"/>
    <property type="match status" value="2"/>
</dbReference>
<dbReference type="Pfam" id="PF01979">
    <property type="entry name" value="Amidohydro_1"/>
    <property type="match status" value="1"/>
</dbReference>
<dbReference type="Proteomes" id="UP000011704">
    <property type="component" value="Unassembled WGS sequence"/>
</dbReference>
<dbReference type="Gene3D" id="3.20.20.140">
    <property type="entry name" value="Metal-dependent hydrolases"/>
    <property type="match status" value="1"/>
</dbReference>
<feature type="chain" id="PRO_5004019305" evidence="2">
    <location>
        <begin position="34"/>
        <end position="435"/>
    </location>
</feature>
<keyword evidence="4" id="KW-0378">Hydrolase</keyword>
<evidence type="ECO:0000256" key="2">
    <source>
        <dbReference type="SAM" id="SignalP"/>
    </source>
</evidence>
<evidence type="ECO:0000313" key="4">
    <source>
        <dbReference type="EMBL" id="CCQ89506.1"/>
    </source>
</evidence>
<dbReference type="SUPFAM" id="SSF51338">
    <property type="entry name" value="Composite domain of metallo-dependent hydrolases"/>
    <property type="match status" value="1"/>
</dbReference>
<dbReference type="PANTHER" id="PTHR43135">
    <property type="entry name" value="ALPHA-D-RIBOSE 1-METHYLPHOSPHONATE 5-TRIPHOSPHATE DIPHOSPHATASE"/>
    <property type="match status" value="1"/>
</dbReference>